<sequence>MEQAHRQDVISQQGLWGARELSLLLKRIITPRRAQIVQFSTPLDEWAPFLGVSQGWPRPARGHHRDIHPQEKGGERAACSARPEMHATSNAAYELHLRYKEESAT</sequence>
<name>A0AAD7WCK4_9TELE</name>
<proteinExistence type="predicted"/>
<keyword evidence="2" id="KW-1185">Reference proteome</keyword>
<reference evidence="1" key="1">
    <citation type="journal article" date="2023" name="Science">
        <title>Genome structures resolve the early diversification of teleost fishes.</title>
        <authorList>
            <person name="Parey E."/>
            <person name="Louis A."/>
            <person name="Montfort J."/>
            <person name="Bouchez O."/>
            <person name="Roques C."/>
            <person name="Iampietro C."/>
            <person name="Lluch J."/>
            <person name="Castinel A."/>
            <person name="Donnadieu C."/>
            <person name="Desvignes T."/>
            <person name="Floi Bucao C."/>
            <person name="Jouanno E."/>
            <person name="Wen M."/>
            <person name="Mejri S."/>
            <person name="Dirks R."/>
            <person name="Jansen H."/>
            <person name="Henkel C."/>
            <person name="Chen W.J."/>
            <person name="Zahm M."/>
            <person name="Cabau C."/>
            <person name="Klopp C."/>
            <person name="Thompson A.W."/>
            <person name="Robinson-Rechavi M."/>
            <person name="Braasch I."/>
            <person name="Lecointre G."/>
            <person name="Bobe J."/>
            <person name="Postlethwait J.H."/>
            <person name="Berthelot C."/>
            <person name="Roest Crollius H."/>
            <person name="Guiguen Y."/>
        </authorList>
    </citation>
    <scope>NUCLEOTIDE SEQUENCE</scope>
    <source>
        <strain evidence="1">NC1722</strain>
    </source>
</reference>
<dbReference type="Proteomes" id="UP001221898">
    <property type="component" value="Unassembled WGS sequence"/>
</dbReference>
<comment type="caution">
    <text evidence="1">The sequence shown here is derived from an EMBL/GenBank/DDBJ whole genome shotgun (WGS) entry which is preliminary data.</text>
</comment>
<protein>
    <submittedName>
        <fullName evidence="1">Uncharacterized protein</fullName>
    </submittedName>
</protein>
<gene>
    <name evidence="1" type="ORF">AAFF_G00098940</name>
</gene>
<accession>A0AAD7WCK4</accession>
<organism evidence="1 2">
    <name type="scientific">Aldrovandia affinis</name>
    <dbReference type="NCBI Taxonomy" id="143900"/>
    <lineage>
        <taxon>Eukaryota</taxon>
        <taxon>Metazoa</taxon>
        <taxon>Chordata</taxon>
        <taxon>Craniata</taxon>
        <taxon>Vertebrata</taxon>
        <taxon>Euteleostomi</taxon>
        <taxon>Actinopterygii</taxon>
        <taxon>Neopterygii</taxon>
        <taxon>Teleostei</taxon>
        <taxon>Notacanthiformes</taxon>
        <taxon>Halosauridae</taxon>
        <taxon>Aldrovandia</taxon>
    </lineage>
</organism>
<evidence type="ECO:0000313" key="1">
    <source>
        <dbReference type="EMBL" id="KAJ8390974.1"/>
    </source>
</evidence>
<evidence type="ECO:0000313" key="2">
    <source>
        <dbReference type="Proteomes" id="UP001221898"/>
    </source>
</evidence>
<dbReference type="EMBL" id="JAINUG010000164">
    <property type="protein sequence ID" value="KAJ8390974.1"/>
    <property type="molecule type" value="Genomic_DNA"/>
</dbReference>
<dbReference type="AlphaFoldDB" id="A0AAD7WCK4"/>